<keyword evidence="1" id="KW-0732">Signal</keyword>
<evidence type="ECO:0000313" key="2">
    <source>
        <dbReference type="EMBL" id="SEM88791.1"/>
    </source>
</evidence>
<reference evidence="2 3" key="1">
    <citation type="submission" date="2016-10" db="EMBL/GenBank/DDBJ databases">
        <authorList>
            <person name="de Groot N.N."/>
        </authorList>
    </citation>
    <scope>NUCLEOTIDE SEQUENCE [LARGE SCALE GENOMIC DNA]</scope>
    <source>
        <strain evidence="2 3">DSM 43357</strain>
    </source>
</reference>
<evidence type="ECO:0000256" key="1">
    <source>
        <dbReference type="SAM" id="SignalP"/>
    </source>
</evidence>
<protein>
    <recommendedName>
        <fullName evidence="4">Secreted protein</fullName>
    </recommendedName>
</protein>
<name>A0A1H8C0T5_9ACTN</name>
<accession>A0A1H8C0T5</accession>
<feature type="signal peptide" evidence="1">
    <location>
        <begin position="1"/>
        <end position="25"/>
    </location>
</feature>
<dbReference type="RefSeq" id="WP_143078820.1">
    <property type="nucleotide sequence ID" value="NZ_FOBF01000018.1"/>
</dbReference>
<dbReference type="EMBL" id="FOBF01000018">
    <property type="protein sequence ID" value="SEM88791.1"/>
    <property type="molecule type" value="Genomic_DNA"/>
</dbReference>
<sequence length="144" mass="15317">MILRTLAVGAAAIVTAAALAVPALASTSSASANPETWSWGAIHSSDRAGMAKGKVVLDRPGFTVSGKLYDLPGRPGCSWVKFRWYKDTGGWGHKTYRNCSDAKPLSFTFPSGYMLKVEGKVCRGTAKKITGRCSGWEAMWAQGG</sequence>
<gene>
    <name evidence="2" type="ORF">SAMN05660976_06290</name>
</gene>
<evidence type="ECO:0000313" key="3">
    <source>
        <dbReference type="Proteomes" id="UP000198953"/>
    </source>
</evidence>
<dbReference type="OrthoDB" id="3536547at2"/>
<proteinExistence type="predicted"/>
<dbReference type="STRING" id="46177.SAMN05660976_06290"/>
<feature type="chain" id="PRO_5011640001" description="Secreted protein" evidence="1">
    <location>
        <begin position="26"/>
        <end position="144"/>
    </location>
</feature>
<organism evidence="2 3">
    <name type="scientific">Nonomuraea pusilla</name>
    <dbReference type="NCBI Taxonomy" id="46177"/>
    <lineage>
        <taxon>Bacteria</taxon>
        <taxon>Bacillati</taxon>
        <taxon>Actinomycetota</taxon>
        <taxon>Actinomycetes</taxon>
        <taxon>Streptosporangiales</taxon>
        <taxon>Streptosporangiaceae</taxon>
        <taxon>Nonomuraea</taxon>
    </lineage>
</organism>
<dbReference type="Proteomes" id="UP000198953">
    <property type="component" value="Unassembled WGS sequence"/>
</dbReference>
<evidence type="ECO:0008006" key="4">
    <source>
        <dbReference type="Google" id="ProtNLM"/>
    </source>
</evidence>
<keyword evidence="3" id="KW-1185">Reference proteome</keyword>
<dbReference type="AlphaFoldDB" id="A0A1H8C0T5"/>